<evidence type="ECO:0000313" key="11">
    <source>
        <dbReference type="Proteomes" id="UP000199334"/>
    </source>
</evidence>
<evidence type="ECO:0000256" key="3">
    <source>
        <dbReference type="ARBA" id="ARBA00022670"/>
    </source>
</evidence>
<accession>A0A1H0C001</accession>
<dbReference type="STRING" id="237069.SAMN05216498_2452"/>
<dbReference type="Gene3D" id="3.40.630.10">
    <property type="entry name" value="Zn peptidases"/>
    <property type="match status" value="1"/>
</dbReference>
<protein>
    <submittedName>
        <fullName evidence="10">G-D-glutamyl-meso-diaminopimelate peptidase</fullName>
    </submittedName>
</protein>
<organism evidence="10 11">
    <name type="scientific">Tenuibacillus multivorans</name>
    <dbReference type="NCBI Taxonomy" id="237069"/>
    <lineage>
        <taxon>Bacteria</taxon>
        <taxon>Bacillati</taxon>
        <taxon>Bacillota</taxon>
        <taxon>Bacilli</taxon>
        <taxon>Bacillales</taxon>
        <taxon>Bacillaceae</taxon>
        <taxon>Tenuibacillus</taxon>
    </lineage>
</organism>
<evidence type="ECO:0000256" key="4">
    <source>
        <dbReference type="ARBA" id="ARBA00022801"/>
    </source>
</evidence>
<evidence type="ECO:0000256" key="5">
    <source>
        <dbReference type="ARBA" id="ARBA00022833"/>
    </source>
</evidence>
<dbReference type="AlphaFoldDB" id="A0A1H0C001"/>
<dbReference type="PANTHER" id="PTHR11705">
    <property type="entry name" value="PROTEASE FAMILY M14 CARBOXYPEPTIDASE A,B"/>
    <property type="match status" value="1"/>
</dbReference>
<dbReference type="SMART" id="SM00631">
    <property type="entry name" value="Zn_pept"/>
    <property type="match status" value="1"/>
</dbReference>
<keyword evidence="4" id="KW-0378">Hydrolase</keyword>
<name>A0A1H0C001_9BACI</name>
<feature type="domain" description="Peptidase M14" evidence="9">
    <location>
        <begin position="69"/>
        <end position="360"/>
    </location>
</feature>
<keyword evidence="8" id="KW-0472">Membrane</keyword>
<dbReference type="PRINTS" id="PR00765">
    <property type="entry name" value="CRBOXYPTASEA"/>
</dbReference>
<dbReference type="GO" id="GO:0008270">
    <property type="term" value="F:zinc ion binding"/>
    <property type="evidence" value="ECO:0007669"/>
    <property type="project" value="InterPro"/>
</dbReference>
<dbReference type="Pfam" id="PF00246">
    <property type="entry name" value="Peptidase_M14"/>
    <property type="match status" value="1"/>
</dbReference>
<comment type="similarity">
    <text evidence="2 7">Belongs to the peptidase M14 family.</text>
</comment>
<keyword evidence="5" id="KW-0862">Zinc</keyword>
<feature type="transmembrane region" description="Helical" evidence="8">
    <location>
        <begin position="7"/>
        <end position="25"/>
    </location>
</feature>
<dbReference type="PANTHER" id="PTHR11705:SF143">
    <property type="entry name" value="SLL0236 PROTEIN"/>
    <property type="match status" value="1"/>
</dbReference>
<keyword evidence="8" id="KW-1133">Transmembrane helix</keyword>
<evidence type="ECO:0000256" key="7">
    <source>
        <dbReference type="PROSITE-ProRule" id="PRU01379"/>
    </source>
</evidence>
<dbReference type="Proteomes" id="UP000199334">
    <property type="component" value="Unassembled WGS sequence"/>
</dbReference>
<keyword evidence="11" id="KW-1185">Reference proteome</keyword>
<gene>
    <name evidence="10" type="ORF">SAMN05216498_2452</name>
</gene>
<dbReference type="SUPFAM" id="SSF53187">
    <property type="entry name" value="Zn-dependent exopeptidases"/>
    <property type="match status" value="1"/>
</dbReference>
<dbReference type="GO" id="GO:0004181">
    <property type="term" value="F:metallocarboxypeptidase activity"/>
    <property type="evidence" value="ECO:0007669"/>
    <property type="project" value="InterPro"/>
</dbReference>
<dbReference type="OrthoDB" id="9802862at2"/>
<evidence type="ECO:0000259" key="9">
    <source>
        <dbReference type="PROSITE" id="PS52035"/>
    </source>
</evidence>
<keyword evidence="8" id="KW-0812">Transmembrane</keyword>
<evidence type="ECO:0000256" key="6">
    <source>
        <dbReference type="ARBA" id="ARBA00023049"/>
    </source>
</evidence>
<reference evidence="10 11" key="1">
    <citation type="submission" date="2016-10" db="EMBL/GenBank/DDBJ databases">
        <authorList>
            <person name="de Groot N.N."/>
        </authorList>
    </citation>
    <scope>NUCLEOTIDE SEQUENCE [LARGE SCALE GENOMIC DNA]</scope>
    <source>
        <strain evidence="10 11">CGMCC 1.3442</strain>
    </source>
</reference>
<dbReference type="InterPro" id="IPR000834">
    <property type="entry name" value="Peptidase_M14"/>
</dbReference>
<evidence type="ECO:0000256" key="8">
    <source>
        <dbReference type="SAM" id="Phobius"/>
    </source>
</evidence>
<proteinExistence type="inferred from homology"/>
<comment type="cofactor">
    <cofactor evidence="1">
        <name>Zn(2+)</name>
        <dbReference type="ChEBI" id="CHEBI:29105"/>
    </cofactor>
</comment>
<dbReference type="GO" id="GO:0005615">
    <property type="term" value="C:extracellular space"/>
    <property type="evidence" value="ECO:0007669"/>
    <property type="project" value="TreeGrafter"/>
</dbReference>
<keyword evidence="3" id="KW-0645">Protease</keyword>
<dbReference type="EMBL" id="FNIG01000005">
    <property type="protein sequence ID" value="SDN51142.1"/>
    <property type="molecule type" value="Genomic_DNA"/>
</dbReference>
<sequence length="367" mass="41111">MRNNNRLWVIVGGVFISIIILLIFLKGDRVLEHQTYQFNMEPKPSFHSPSLILSASDVINTDPIVDPKTEYTYTQMVEDLLALEKNYPGLVTTEVIGESVDGREIYAARLGYGETEIFISAATHAREWITTNLVMNQLDTYSQAFVENDMIDGYNVRKLLQNVSIYYVPMVNPDGVTLVQKGTDALSNTEFLLELNDGDSDFSHWKANARGVDLNRNYDTGWEHAHSDTGEPHSLNFKGYEPMSEPEVKAIVNFTKEHDFQLALSYHSSGEVLYWGDNLPSEVEDEAVRGAEAISEKTGYSIHSGSSGGMFSDWFAREFNAPGLTPEVAPYAGPAPVSLEHYDRIWEQNDSVGLLAAELIINRALEK</sequence>
<dbReference type="RefSeq" id="WP_093856868.1">
    <property type="nucleotide sequence ID" value="NZ_BJVZ01000028.1"/>
</dbReference>
<evidence type="ECO:0000256" key="2">
    <source>
        <dbReference type="ARBA" id="ARBA00005988"/>
    </source>
</evidence>
<feature type="active site" description="Proton donor/acceptor" evidence="7">
    <location>
        <position position="327"/>
    </location>
</feature>
<keyword evidence="6" id="KW-0482">Metalloprotease</keyword>
<evidence type="ECO:0000313" key="10">
    <source>
        <dbReference type="EMBL" id="SDN51142.1"/>
    </source>
</evidence>
<dbReference type="PROSITE" id="PS52035">
    <property type="entry name" value="PEPTIDASE_M14"/>
    <property type="match status" value="1"/>
</dbReference>
<evidence type="ECO:0000256" key="1">
    <source>
        <dbReference type="ARBA" id="ARBA00001947"/>
    </source>
</evidence>
<dbReference type="GO" id="GO:0006508">
    <property type="term" value="P:proteolysis"/>
    <property type="evidence" value="ECO:0007669"/>
    <property type="project" value="UniProtKB-KW"/>
</dbReference>